<gene>
    <name evidence="2" type="ORF">A3F35_01615</name>
</gene>
<name>A0A1G1WNB1_9BACT</name>
<dbReference type="STRING" id="1802603.A3F35_01615"/>
<organism evidence="2 3">
    <name type="scientific">Candidatus Woykebacteria bacterium RIFCSPHIGHO2_12_FULL_45_10</name>
    <dbReference type="NCBI Taxonomy" id="1802603"/>
    <lineage>
        <taxon>Bacteria</taxon>
        <taxon>Candidatus Woykeibacteriota</taxon>
    </lineage>
</organism>
<feature type="transmembrane region" description="Helical" evidence="1">
    <location>
        <begin position="37"/>
        <end position="59"/>
    </location>
</feature>
<keyword evidence="1" id="KW-1133">Transmembrane helix</keyword>
<accession>A0A1G1WNB1</accession>
<evidence type="ECO:0000313" key="2">
    <source>
        <dbReference type="EMBL" id="OGY29238.1"/>
    </source>
</evidence>
<sequence length="132" mass="14747">MIIFSLLSLFVTSTFAFAYIIFFLPPKIAGQLVPVNLIYFFISGFLFLALGTSLVLYSAGSFLERGGRQDLTKLVNRPKFILRKSLRRGFLFSATVFLLGGFHLLGIFNPLNFVLLILVSGLAEFYFTSSKA</sequence>
<protein>
    <submittedName>
        <fullName evidence="2">Uncharacterized protein</fullName>
    </submittedName>
</protein>
<feature type="transmembrane region" description="Helical" evidence="1">
    <location>
        <begin position="86"/>
        <end position="105"/>
    </location>
</feature>
<dbReference type="Proteomes" id="UP000178068">
    <property type="component" value="Unassembled WGS sequence"/>
</dbReference>
<dbReference type="EMBL" id="MHCZ01000039">
    <property type="protein sequence ID" value="OGY29238.1"/>
    <property type="molecule type" value="Genomic_DNA"/>
</dbReference>
<evidence type="ECO:0000256" key="1">
    <source>
        <dbReference type="SAM" id="Phobius"/>
    </source>
</evidence>
<keyword evidence="1" id="KW-0812">Transmembrane</keyword>
<evidence type="ECO:0000313" key="3">
    <source>
        <dbReference type="Proteomes" id="UP000178068"/>
    </source>
</evidence>
<reference evidence="2 3" key="1">
    <citation type="journal article" date="2016" name="Nat. Commun.">
        <title>Thousands of microbial genomes shed light on interconnected biogeochemical processes in an aquifer system.</title>
        <authorList>
            <person name="Anantharaman K."/>
            <person name="Brown C.T."/>
            <person name="Hug L.A."/>
            <person name="Sharon I."/>
            <person name="Castelle C.J."/>
            <person name="Probst A.J."/>
            <person name="Thomas B.C."/>
            <person name="Singh A."/>
            <person name="Wilkins M.J."/>
            <person name="Karaoz U."/>
            <person name="Brodie E.L."/>
            <person name="Williams K.H."/>
            <person name="Hubbard S.S."/>
            <person name="Banfield J.F."/>
        </authorList>
    </citation>
    <scope>NUCLEOTIDE SEQUENCE [LARGE SCALE GENOMIC DNA]</scope>
</reference>
<dbReference type="AlphaFoldDB" id="A0A1G1WNB1"/>
<comment type="caution">
    <text evidence="2">The sequence shown here is derived from an EMBL/GenBank/DDBJ whole genome shotgun (WGS) entry which is preliminary data.</text>
</comment>
<proteinExistence type="predicted"/>
<keyword evidence="1" id="KW-0472">Membrane</keyword>
<feature type="transmembrane region" description="Helical" evidence="1">
    <location>
        <begin position="111"/>
        <end position="128"/>
    </location>
</feature>